<evidence type="ECO:0000313" key="2">
    <source>
        <dbReference type="EMBL" id="HIR47635.1"/>
    </source>
</evidence>
<dbReference type="SUPFAM" id="SSF51430">
    <property type="entry name" value="NAD(P)-linked oxidoreductase"/>
    <property type="match status" value="1"/>
</dbReference>
<gene>
    <name evidence="2" type="ORF">IAB89_08290</name>
</gene>
<dbReference type="InterPro" id="IPR036812">
    <property type="entry name" value="NAD(P)_OxRdtase_dom_sf"/>
</dbReference>
<evidence type="ECO:0000259" key="1">
    <source>
        <dbReference type="Pfam" id="PF00248"/>
    </source>
</evidence>
<dbReference type="GO" id="GO:0016491">
    <property type="term" value="F:oxidoreductase activity"/>
    <property type="evidence" value="ECO:0007669"/>
    <property type="project" value="InterPro"/>
</dbReference>
<dbReference type="CDD" id="cd19092">
    <property type="entry name" value="AKR_BsYcsN_EcYdhF-like"/>
    <property type="match status" value="1"/>
</dbReference>
<sequence length="307" mass="34001">MNELTLGRTGLKVPQIGLGCMRIAGLELSQGEKLIRTAMENGINFFDHADIYGGGECESFFAKACGMNDSLREKMILQTKCSIRPGVCFDFSKEYILKSVDGSLSRLHTDYVDLLLLHRPDTLMEPEEVAEAFRILKESGKVRYFGVSNENPGQIALLNKYCDNAVQVNQLQFSIAHCGMIDAGLNVNIDNHAGTVHDNGILEYCRLNDITIQAWSPFQYGMFEGVFLGNTEKYAKLNEVVDRLAAKYGVSNSAIAVAWISRHPAKIQTIVGTTNPERLAGICASCSVTLTREEWYELYLAAGKQLP</sequence>
<comment type="caution">
    <text evidence="2">The sequence shown here is derived from an EMBL/GenBank/DDBJ whole genome shotgun (WGS) entry which is preliminary data.</text>
</comment>
<name>A0A9D1AQ91_9FIRM</name>
<protein>
    <submittedName>
        <fullName evidence="2">Aldo/keto reductase</fullName>
    </submittedName>
</protein>
<accession>A0A9D1AQ91</accession>
<dbReference type="GO" id="GO:0005829">
    <property type="term" value="C:cytosol"/>
    <property type="evidence" value="ECO:0007669"/>
    <property type="project" value="TreeGrafter"/>
</dbReference>
<dbReference type="PANTHER" id="PTHR43364:SF1">
    <property type="entry name" value="OXIDOREDUCTASE YDHF"/>
    <property type="match status" value="1"/>
</dbReference>
<dbReference type="InterPro" id="IPR023210">
    <property type="entry name" value="NADP_OxRdtase_dom"/>
</dbReference>
<dbReference type="PRINTS" id="PR00069">
    <property type="entry name" value="ALDKETRDTASE"/>
</dbReference>
<dbReference type="InterPro" id="IPR050523">
    <property type="entry name" value="AKR_Detox_Biosynth"/>
</dbReference>
<proteinExistence type="predicted"/>
<dbReference type="Proteomes" id="UP000824242">
    <property type="component" value="Unassembled WGS sequence"/>
</dbReference>
<reference evidence="2" key="2">
    <citation type="journal article" date="2021" name="PeerJ">
        <title>Extensive microbial diversity within the chicken gut microbiome revealed by metagenomics and culture.</title>
        <authorList>
            <person name="Gilroy R."/>
            <person name="Ravi A."/>
            <person name="Getino M."/>
            <person name="Pursley I."/>
            <person name="Horton D.L."/>
            <person name="Alikhan N.F."/>
            <person name="Baker D."/>
            <person name="Gharbi K."/>
            <person name="Hall N."/>
            <person name="Watson M."/>
            <person name="Adriaenssens E.M."/>
            <person name="Foster-Nyarko E."/>
            <person name="Jarju S."/>
            <person name="Secka A."/>
            <person name="Antonio M."/>
            <person name="Oren A."/>
            <person name="Chaudhuri R.R."/>
            <person name="La Ragione R."/>
            <person name="Hildebrand F."/>
            <person name="Pallen M.J."/>
        </authorList>
    </citation>
    <scope>NUCLEOTIDE SEQUENCE</scope>
    <source>
        <strain evidence="2">ChiSxjej1B13-7958</strain>
    </source>
</reference>
<feature type="domain" description="NADP-dependent oxidoreductase" evidence="1">
    <location>
        <begin position="16"/>
        <end position="297"/>
    </location>
</feature>
<evidence type="ECO:0000313" key="3">
    <source>
        <dbReference type="Proteomes" id="UP000824242"/>
    </source>
</evidence>
<dbReference type="EMBL" id="DVGZ01000088">
    <property type="protein sequence ID" value="HIR47635.1"/>
    <property type="molecule type" value="Genomic_DNA"/>
</dbReference>
<reference evidence="2" key="1">
    <citation type="submission" date="2020-10" db="EMBL/GenBank/DDBJ databases">
        <authorList>
            <person name="Gilroy R."/>
        </authorList>
    </citation>
    <scope>NUCLEOTIDE SEQUENCE</scope>
    <source>
        <strain evidence="2">ChiSxjej1B13-7958</strain>
    </source>
</reference>
<dbReference type="AlphaFoldDB" id="A0A9D1AQ91"/>
<dbReference type="PANTHER" id="PTHR43364">
    <property type="entry name" value="NADH-SPECIFIC METHYLGLYOXAL REDUCTASE-RELATED"/>
    <property type="match status" value="1"/>
</dbReference>
<dbReference type="Pfam" id="PF00248">
    <property type="entry name" value="Aldo_ket_red"/>
    <property type="match status" value="1"/>
</dbReference>
<dbReference type="InterPro" id="IPR020471">
    <property type="entry name" value="AKR"/>
</dbReference>
<dbReference type="Gene3D" id="3.20.20.100">
    <property type="entry name" value="NADP-dependent oxidoreductase domain"/>
    <property type="match status" value="1"/>
</dbReference>
<organism evidence="2 3">
    <name type="scientific">Candidatus Caccousia avicola</name>
    <dbReference type="NCBI Taxonomy" id="2840721"/>
    <lineage>
        <taxon>Bacteria</taxon>
        <taxon>Bacillati</taxon>
        <taxon>Bacillota</taxon>
        <taxon>Clostridia</taxon>
        <taxon>Eubacteriales</taxon>
        <taxon>Oscillospiraceae</taxon>
        <taxon>Oscillospiraceae incertae sedis</taxon>
        <taxon>Candidatus Caccousia</taxon>
    </lineage>
</organism>